<evidence type="ECO:0000256" key="1">
    <source>
        <dbReference type="SAM" id="MobiDB-lite"/>
    </source>
</evidence>
<proteinExistence type="predicted"/>
<dbReference type="Proteomes" id="UP000027093">
    <property type="component" value="Chromosome"/>
</dbReference>
<dbReference type="HOGENOM" id="CLU_851570_0_0_2"/>
<evidence type="ECO:0000313" key="2">
    <source>
        <dbReference type="EMBL" id="AIC15665.1"/>
    </source>
</evidence>
<feature type="region of interest" description="Disordered" evidence="1">
    <location>
        <begin position="275"/>
        <end position="301"/>
    </location>
</feature>
<name>A0A060HK41_9ARCH</name>
<gene>
    <name evidence="2" type="ORF">NVIE_014250</name>
</gene>
<organism evidence="2 3">
    <name type="scientific">Nitrososphaera viennensis EN76</name>
    <dbReference type="NCBI Taxonomy" id="926571"/>
    <lineage>
        <taxon>Archaea</taxon>
        <taxon>Nitrososphaerota</taxon>
        <taxon>Nitrososphaeria</taxon>
        <taxon>Nitrososphaerales</taxon>
        <taxon>Nitrososphaeraceae</taxon>
        <taxon>Nitrososphaera</taxon>
    </lineage>
</organism>
<evidence type="ECO:0000313" key="3">
    <source>
        <dbReference type="Proteomes" id="UP000027093"/>
    </source>
</evidence>
<dbReference type="OrthoDB" id="11292at2157"/>
<accession>A0A060HK41</accession>
<reference evidence="2 3" key="1">
    <citation type="journal article" date="2014" name="Int. J. Syst. Evol. Microbiol.">
        <title>Nitrososphaera viennensis gen. nov., sp. nov., an aerobic and mesophilic, ammonia-oxidizing archaeon from soil and a member of the archaeal phylum Thaumarchaeota.</title>
        <authorList>
            <person name="Stieglmeier M."/>
            <person name="Klingl A."/>
            <person name="Alves R.J."/>
            <person name="Rittmann S.K."/>
            <person name="Melcher M."/>
            <person name="Leisch N."/>
            <person name="Schleper C."/>
        </authorList>
    </citation>
    <scope>NUCLEOTIDE SEQUENCE [LARGE SCALE GENOMIC DNA]</scope>
    <source>
        <strain evidence="2">EN76</strain>
    </source>
</reference>
<dbReference type="AlphaFoldDB" id="A0A060HK41"/>
<dbReference type="RefSeq" id="WP_075054625.1">
    <property type="nucleotide sequence ID" value="NZ_CP007536.1"/>
</dbReference>
<protein>
    <submittedName>
        <fullName evidence="2">Uncharacterized protein</fullName>
    </submittedName>
</protein>
<keyword evidence="3" id="KW-1185">Reference proteome</keyword>
<sequence>MERKSTTALLLAAMMVGGGLAYASAGQRAFAHNFSGDESAAFLANMDTLKIHLMLVGGNYMGNHELAREHAEHAAGHLSADTIKEISEKNQRLGTDLPAALEKLKTSVEGNSPRSEIVQQIRDINGLLGETVTVRIDSGQLTNSTVRALVFANLVDGILESYQGAYGMAEGGSHDHSGSSMNMTGSTEEAHDKIVNMPAYQSAKWLTLKASSLYYKLNAGAPDGSADSMAALRSGLNELKSAVDSRASLESVTVIVHGKVHENLAKAFDLPLDGHAAESHDDDEESSMDMSGNMTGNNMTQ</sequence>
<dbReference type="STRING" id="926571.NVIE_014250"/>
<dbReference type="KEGG" id="nvn:NVIE_014250"/>
<dbReference type="EMBL" id="CP007536">
    <property type="protein sequence ID" value="AIC15665.1"/>
    <property type="molecule type" value="Genomic_DNA"/>
</dbReference>
<dbReference type="GeneID" id="74946688"/>